<dbReference type="EMBL" id="VEPZ02001787">
    <property type="protein sequence ID" value="KAE8654530.1"/>
    <property type="molecule type" value="Genomic_DNA"/>
</dbReference>
<dbReference type="GO" id="GO:0000176">
    <property type="term" value="C:nuclear exosome (RNase complex)"/>
    <property type="evidence" value="ECO:0007669"/>
    <property type="project" value="TreeGrafter"/>
</dbReference>
<comment type="subcellular location">
    <subcellularLocation>
        <location evidence="1">Nucleus</location>
    </subcellularLocation>
</comment>
<dbReference type="GO" id="GO:0071028">
    <property type="term" value="P:nuclear mRNA surveillance"/>
    <property type="evidence" value="ECO:0007669"/>
    <property type="project" value="TreeGrafter"/>
</dbReference>
<dbReference type="InterPro" id="IPR050080">
    <property type="entry name" value="RNase_PH"/>
</dbReference>
<dbReference type="PANTHER" id="PTHR11953:SF1">
    <property type="entry name" value="EXOSOME COMPLEX COMPONENT RRP46"/>
    <property type="match status" value="1"/>
</dbReference>
<evidence type="ECO:0000313" key="5">
    <source>
        <dbReference type="EMBL" id="KAE8654530.1"/>
    </source>
</evidence>
<organism evidence="5 6">
    <name type="scientific">Hibiscus syriacus</name>
    <name type="common">Rose of Sharon</name>
    <dbReference type="NCBI Taxonomy" id="106335"/>
    <lineage>
        <taxon>Eukaryota</taxon>
        <taxon>Viridiplantae</taxon>
        <taxon>Streptophyta</taxon>
        <taxon>Embryophyta</taxon>
        <taxon>Tracheophyta</taxon>
        <taxon>Spermatophyta</taxon>
        <taxon>Magnoliopsida</taxon>
        <taxon>eudicotyledons</taxon>
        <taxon>Gunneridae</taxon>
        <taxon>Pentapetalae</taxon>
        <taxon>rosids</taxon>
        <taxon>malvids</taxon>
        <taxon>Malvales</taxon>
        <taxon>Malvaceae</taxon>
        <taxon>Malvoideae</taxon>
        <taxon>Hibiscus</taxon>
    </lineage>
</organism>
<dbReference type="SUPFAM" id="SSF54211">
    <property type="entry name" value="Ribosomal protein S5 domain 2-like"/>
    <property type="match status" value="1"/>
</dbReference>
<keyword evidence="2" id="KW-0698">rRNA processing</keyword>
<dbReference type="GO" id="GO:0006364">
    <property type="term" value="P:rRNA processing"/>
    <property type="evidence" value="ECO:0007669"/>
    <property type="project" value="UniProtKB-KW"/>
</dbReference>
<dbReference type="AlphaFoldDB" id="A0A6A2WM07"/>
<name>A0A6A2WM07_HIBSY</name>
<protein>
    <submittedName>
        <fullName evidence="5">Uncharacterized protein</fullName>
    </submittedName>
</protein>
<accession>A0A6A2WM07</accession>
<dbReference type="InterPro" id="IPR020568">
    <property type="entry name" value="Ribosomal_Su5_D2-typ_SF"/>
</dbReference>
<proteinExistence type="predicted"/>
<reference evidence="5" key="1">
    <citation type="submission" date="2019-09" db="EMBL/GenBank/DDBJ databases">
        <title>Draft genome information of white flower Hibiscus syriacus.</title>
        <authorList>
            <person name="Kim Y.-M."/>
        </authorList>
    </citation>
    <scope>NUCLEOTIDE SEQUENCE [LARGE SCALE GENOMIC DNA]</scope>
    <source>
        <strain evidence="5">YM2019G1</strain>
    </source>
</reference>
<dbReference type="GO" id="GO:0000177">
    <property type="term" value="C:cytoplasmic exosome (RNase complex)"/>
    <property type="evidence" value="ECO:0007669"/>
    <property type="project" value="TreeGrafter"/>
</dbReference>
<dbReference type="GO" id="GO:0071051">
    <property type="term" value="P:poly(A)-dependent snoRNA 3'-end processing"/>
    <property type="evidence" value="ECO:0007669"/>
    <property type="project" value="TreeGrafter"/>
</dbReference>
<dbReference type="GO" id="GO:0016075">
    <property type="term" value="P:rRNA catabolic process"/>
    <property type="evidence" value="ECO:0007669"/>
    <property type="project" value="TreeGrafter"/>
</dbReference>
<dbReference type="GO" id="GO:0003723">
    <property type="term" value="F:RNA binding"/>
    <property type="evidence" value="ECO:0007669"/>
    <property type="project" value="TreeGrafter"/>
</dbReference>
<dbReference type="InterPro" id="IPR027408">
    <property type="entry name" value="PNPase/RNase_PH_dom_sf"/>
</dbReference>
<dbReference type="GO" id="GO:0034475">
    <property type="term" value="P:U4 snRNA 3'-end processing"/>
    <property type="evidence" value="ECO:0007669"/>
    <property type="project" value="TreeGrafter"/>
</dbReference>
<sequence>MGRKLELEKNENPEKACIEVIWKPKIGQIGKLEKEYEMILKRTLQSICILTVNPNTTTSVIIQVANDDGVVSFMHFP</sequence>
<dbReference type="PANTHER" id="PTHR11953">
    <property type="entry name" value="EXOSOME COMPLEX COMPONENT"/>
    <property type="match status" value="1"/>
</dbReference>
<evidence type="ECO:0000256" key="4">
    <source>
        <dbReference type="ARBA" id="ARBA00023242"/>
    </source>
</evidence>
<evidence type="ECO:0000256" key="1">
    <source>
        <dbReference type="ARBA" id="ARBA00004123"/>
    </source>
</evidence>
<dbReference type="GO" id="GO:0005730">
    <property type="term" value="C:nucleolus"/>
    <property type="evidence" value="ECO:0007669"/>
    <property type="project" value="TreeGrafter"/>
</dbReference>
<evidence type="ECO:0000256" key="2">
    <source>
        <dbReference type="ARBA" id="ARBA00022552"/>
    </source>
</evidence>
<keyword evidence="4" id="KW-0539">Nucleus</keyword>
<gene>
    <name evidence="5" type="ORF">F3Y22_tig00117048pilonHSYRG00609</name>
</gene>
<keyword evidence="3" id="KW-0271">Exosome</keyword>
<evidence type="ECO:0000313" key="6">
    <source>
        <dbReference type="Proteomes" id="UP000436088"/>
    </source>
</evidence>
<keyword evidence="6" id="KW-1185">Reference proteome</keyword>
<dbReference type="Gene3D" id="3.30.230.70">
    <property type="entry name" value="GHMP Kinase, N-terminal domain"/>
    <property type="match status" value="1"/>
</dbReference>
<dbReference type="Proteomes" id="UP000436088">
    <property type="component" value="Unassembled WGS sequence"/>
</dbReference>
<evidence type="ECO:0000256" key="3">
    <source>
        <dbReference type="ARBA" id="ARBA00022835"/>
    </source>
</evidence>
<comment type="caution">
    <text evidence="5">The sequence shown here is derived from an EMBL/GenBank/DDBJ whole genome shotgun (WGS) entry which is preliminary data.</text>
</comment>